<dbReference type="SUPFAM" id="SSF109604">
    <property type="entry name" value="HD-domain/PDEase-like"/>
    <property type="match status" value="1"/>
</dbReference>
<evidence type="ECO:0000256" key="5">
    <source>
        <dbReference type="ARBA" id="ARBA00022842"/>
    </source>
</evidence>
<comment type="catalytic activity">
    <reaction evidence="7">
        <text>[protein-PII]-L-tyrosine + UTP = [protein-PII]-uridylyl-L-tyrosine + diphosphate</text>
        <dbReference type="Rhea" id="RHEA:13673"/>
        <dbReference type="Rhea" id="RHEA-COMP:12147"/>
        <dbReference type="Rhea" id="RHEA-COMP:12148"/>
        <dbReference type="ChEBI" id="CHEBI:33019"/>
        <dbReference type="ChEBI" id="CHEBI:46398"/>
        <dbReference type="ChEBI" id="CHEBI:46858"/>
        <dbReference type="ChEBI" id="CHEBI:90602"/>
        <dbReference type="EC" id="2.7.7.59"/>
    </reaction>
</comment>
<evidence type="ECO:0000256" key="1">
    <source>
        <dbReference type="ARBA" id="ARBA00022679"/>
    </source>
</evidence>
<dbReference type="CDD" id="cd05401">
    <property type="entry name" value="NT_GlnE_GlnD_like"/>
    <property type="match status" value="1"/>
</dbReference>
<dbReference type="EMBL" id="FRBI01000013">
    <property type="protein sequence ID" value="SHM69303.1"/>
    <property type="molecule type" value="Genomic_DNA"/>
</dbReference>
<evidence type="ECO:0000313" key="12">
    <source>
        <dbReference type="Proteomes" id="UP000184111"/>
    </source>
</evidence>
<sequence>MSDSVEAQDDSYAAARLRLLNEEARSGPPRRAALAALTDRWLAGLAADAAEATGTGGWALLAVGGYGRGELSPRSDLDLVLLHDSEKSVGALADRLWYPVWDLGLALDHSVRTPDEARKTAADDLKVQLGLLDARHLAGDQALSSGLRTAVLADWRNQAPKRLPALLELCQERAERQGELSYLLEPDLKEARGGLRDATALRAVAASWLADAPREGLEEARTRLLDARDALHLVTGRATDRLALQEQDQVAAALGLLDADTLLRQIYEAARRISYASDVTWREVGRVLRARESRPRRRLLGRSRSTPAGSTPERVPLAEGVVEQEGEAVLALAAKPERDPVLPLRAAAAAAQAGLPLSLHAVRRLAAAARPLPEPWPAEAREQLVTLLGAGESTVQVWEALEAEGLITRLLPDWERVRCRPQRNAVHRFTVDRHLVETAVQAAGLTRRVGRPDLLLTAALLHDIGKGWPGDHSEAGEVIARDVATRIGFNSADADTLALLVRHHLLLIDTATRRDLDDPETVRAVAGVVRDTSTLELLAALTEADALATGPAAWSTWRASLLAELVERVAGALDTGALPEAAERDSTAEEERLAIEAARTHGPVLALHAHAEPDGEGEALDEALGVELLLAVPDRPALLAQAAGVLALHRLGVRAADLRAVDPIGEGPVALLSWRVSAEYGALPEAARLRADLARAFEGTLDIEARLAEREAAYPRRRGVTPPPPRVTVAPGHTSQTATVLEVRAHDAPGLLHRIGLALTATGVTVRSARISTLGANAVDAFYVVGKDGKVLPPARAAEVARQVEAALR</sequence>
<dbReference type="STRING" id="310782.SAMN05216499_113105"/>
<dbReference type="GO" id="GO:0008081">
    <property type="term" value="F:phosphoric diester hydrolase activity"/>
    <property type="evidence" value="ECO:0007669"/>
    <property type="project" value="UniProtKB-UniRule"/>
</dbReference>
<dbReference type="HAMAP" id="MF_00277">
    <property type="entry name" value="PII_uridylyl_transf"/>
    <property type="match status" value="1"/>
</dbReference>
<keyword evidence="1 7" id="KW-0808">Transferase</keyword>
<dbReference type="InterPro" id="IPR006674">
    <property type="entry name" value="HD_domain"/>
</dbReference>
<dbReference type="InterPro" id="IPR003607">
    <property type="entry name" value="HD/PDEase_dom"/>
</dbReference>
<gene>
    <name evidence="7" type="primary">glnD</name>
    <name evidence="11" type="ORF">SAMN05216499_113105</name>
</gene>
<dbReference type="InterPro" id="IPR045865">
    <property type="entry name" value="ACT-like_dom_sf"/>
</dbReference>
<dbReference type="NCBIfam" id="TIGR01693">
    <property type="entry name" value="UTase_glnD"/>
    <property type="match status" value="1"/>
</dbReference>
<proteinExistence type="inferred from homology"/>
<dbReference type="RefSeq" id="WP_073500406.1">
    <property type="nucleotide sequence ID" value="NZ_FRBI01000013.1"/>
</dbReference>
<keyword evidence="5 7" id="KW-0460">Magnesium</keyword>
<dbReference type="InterPro" id="IPR010043">
    <property type="entry name" value="UTase/UR"/>
</dbReference>
<comment type="activity regulation">
    <text evidence="7">Uridylyltransferase (UTase) activity is inhibited by glutamine, while glutamine activates uridylyl-removing (UR) activity.</text>
</comment>
<dbReference type="SUPFAM" id="SSF81593">
    <property type="entry name" value="Nucleotidyltransferase substrate binding subunit/domain"/>
    <property type="match status" value="1"/>
</dbReference>
<reference evidence="11 12" key="1">
    <citation type="submission" date="2016-11" db="EMBL/GenBank/DDBJ databases">
        <authorList>
            <person name="Jaros S."/>
            <person name="Januszkiewicz K."/>
            <person name="Wedrychowicz H."/>
        </authorList>
    </citation>
    <scope>NUCLEOTIDE SEQUENCE [LARGE SCALE GENOMIC DNA]</scope>
    <source>
        <strain evidence="11 12">CGMCC 4.2025</strain>
    </source>
</reference>
<evidence type="ECO:0000256" key="7">
    <source>
        <dbReference type="HAMAP-Rule" id="MF_00277"/>
    </source>
</evidence>
<evidence type="ECO:0000259" key="10">
    <source>
        <dbReference type="PROSITE" id="PS51831"/>
    </source>
</evidence>
<evidence type="ECO:0000256" key="6">
    <source>
        <dbReference type="ARBA" id="ARBA00023268"/>
    </source>
</evidence>
<dbReference type="SUPFAM" id="SSF81301">
    <property type="entry name" value="Nucleotidyltransferase"/>
    <property type="match status" value="1"/>
</dbReference>
<accession>A0A1M7KUU3</accession>
<comment type="catalytic activity">
    <reaction evidence="7">
        <text>[protein-PII]-uridylyl-L-tyrosine + H2O = [protein-PII]-L-tyrosine + UMP + H(+)</text>
        <dbReference type="Rhea" id="RHEA:48600"/>
        <dbReference type="Rhea" id="RHEA-COMP:12147"/>
        <dbReference type="Rhea" id="RHEA-COMP:12148"/>
        <dbReference type="ChEBI" id="CHEBI:15377"/>
        <dbReference type="ChEBI" id="CHEBI:15378"/>
        <dbReference type="ChEBI" id="CHEBI:46858"/>
        <dbReference type="ChEBI" id="CHEBI:57865"/>
        <dbReference type="ChEBI" id="CHEBI:90602"/>
    </reaction>
</comment>
<dbReference type="GO" id="GO:0008773">
    <property type="term" value="F:[protein-PII] uridylyltransferase activity"/>
    <property type="evidence" value="ECO:0007669"/>
    <property type="project" value="UniProtKB-UniRule"/>
</dbReference>
<evidence type="ECO:0000256" key="3">
    <source>
        <dbReference type="ARBA" id="ARBA00022737"/>
    </source>
</evidence>
<feature type="domain" description="HD" evidence="10">
    <location>
        <begin position="431"/>
        <end position="538"/>
    </location>
</feature>
<dbReference type="SMART" id="SM00471">
    <property type="entry name" value="HDc"/>
    <property type="match status" value="1"/>
</dbReference>
<evidence type="ECO:0000256" key="8">
    <source>
        <dbReference type="SAM" id="MobiDB-lite"/>
    </source>
</evidence>
<keyword evidence="2 7" id="KW-0548">Nucleotidyltransferase</keyword>
<feature type="domain" description="ACT" evidence="9">
    <location>
        <begin position="740"/>
        <end position="809"/>
    </location>
</feature>
<dbReference type="CDD" id="cd00077">
    <property type="entry name" value="HDc"/>
    <property type="match status" value="1"/>
</dbReference>
<dbReference type="Pfam" id="PF01966">
    <property type="entry name" value="HD"/>
    <property type="match status" value="1"/>
</dbReference>
<evidence type="ECO:0000256" key="4">
    <source>
        <dbReference type="ARBA" id="ARBA00022801"/>
    </source>
</evidence>
<dbReference type="EC" id="2.7.7.59" evidence="7"/>
<protein>
    <recommendedName>
        <fullName evidence="7">Bifunctional uridylyltransferase/uridylyl-removing enzyme</fullName>
        <shortName evidence="7">UTase/UR</shortName>
    </recommendedName>
    <alternativeName>
        <fullName evidence="7">Bifunctional [protein-PII] modification enzyme</fullName>
    </alternativeName>
    <alternativeName>
        <fullName evidence="7">Bifunctional nitrogen sensor protein</fullName>
    </alternativeName>
    <domain>
        <recommendedName>
            <fullName evidence="7">[Protein-PII] uridylyltransferase</fullName>
            <shortName evidence="7">PII uridylyltransferase</shortName>
            <shortName evidence="7">UTase</shortName>
            <ecNumber evidence="7">2.7.7.59</ecNumber>
        </recommendedName>
    </domain>
    <domain>
        <recommendedName>
            <fullName evidence="7">[Protein-PII]-UMP uridylyl-removing enzyme</fullName>
            <shortName evidence="7">UR</shortName>
            <ecNumber evidence="7">3.1.4.-</ecNumber>
        </recommendedName>
    </domain>
</protein>
<feature type="region of interest" description="Uridylyltransferase" evidence="7">
    <location>
        <begin position="1"/>
        <end position="316"/>
    </location>
</feature>
<dbReference type="PIRSF" id="PIRSF006288">
    <property type="entry name" value="PII_uridyltransf"/>
    <property type="match status" value="1"/>
</dbReference>
<dbReference type="InterPro" id="IPR013546">
    <property type="entry name" value="PII_UdlTrfase/GS_AdlTrfase"/>
</dbReference>
<evidence type="ECO:0000259" key="9">
    <source>
        <dbReference type="PROSITE" id="PS51671"/>
    </source>
</evidence>
<comment type="caution">
    <text evidence="7">Lacks conserved residue(s) required for the propagation of feature annotation.</text>
</comment>
<keyword evidence="12" id="KW-1185">Reference proteome</keyword>
<dbReference type="Gene3D" id="1.10.3090.10">
    <property type="entry name" value="cca-adding enzyme, domain 2"/>
    <property type="match status" value="1"/>
</dbReference>
<feature type="region of interest" description="Disordered" evidence="8">
    <location>
        <begin position="714"/>
        <end position="734"/>
    </location>
</feature>
<comment type="similarity">
    <text evidence="7">Belongs to the GlnD family.</text>
</comment>
<dbReference type="GO" id="GO:0006808">
    <property type="term" value="P:regulation of nitrogen utilization"/>
    <property type="evidence" value="ECO:0007669"/>
    <property type="project" value="UniProtKB-UniRule"/>
</dbReference>
<organism evidence="11 12">
    <name type="scientific">Actinacidiphila paucisporea</name>
    <dbReference type="NCBI Taxonomy" id="310782"/>
    <lineage>
        <taxon>Bacteria</taxon>
        <taxon>Bacillati</taxon>
        <taxon>Actinomycetota</taxon>
        <taxon>Actinomycetes</taxon>
        <taxon>Kitasatosporales</taxon>
        <taxon>Streptomycetaceae</taxon>
        <taxon>Actinacidiphila</taxon>
    </lineage>
</organism>
<dbReference type="PANTHER" id="PTHR47320">
    <property type="entry name" value="BIFUNCTIONAL URIDYLYLTRANSFERASE/URIDYLYL-REMOVING ENZYME"/>
    <property type="match status" value="1"/>
</dbReference>
<keyword evidence="6 7" id="KW-0511">Multifunctional enzyme</keyword>
<dbReference type="NCBIfam" id="NF002895">
    <property type="entry name" value="PRK03381.1"/>
    <property type="match status" value="1"/>
</dbReference>
<dbReference type="Pfam" id="PF08335">
    <property type="entry name" value="GlnD_UR_UTase"/>
    <property type="match status" value="1"/>
</dbReference>
<comment type="cofactor">
    <cofactor evidence="7">
        <name>Mg(2+)</name>
        <dbReference type="ChEBI" id="CHEBI:18420"/>
    </cofactor>
</comment>
<keyword evidence="4 7" id="KW-0378">Hydrolase</keyword>
<dbReference type="OrthoDB" id="9758038at2"/>
<dbReference type="Gene3D" id="3.30.460.10">
    <property type="entry name" value="Beta Polymerase, domain 2"/>
    <property type="match status" value="1"/>
</dbReference>
<evidence type="ECO:0000313" key="11">
    <source>
        <dbReference type="EMBL" id="SHM69303.1"/>
    </source>
</evidence>
<dbReference type="EC" id="3.1.4.-" evidence="7"/>
<dbReference type="PROSITE" id="PS51671">
    <property type="entry name" value="ACT"/>
    <property type="match status" value="2"/>
</dbReference>
<dbReference type="InterPro" id="IPR002912">
    <property type="entry name" value="ACT_dom"/>
</dbReference>
<comment type="domain">
    <text evidence="7">Has four distinct domains: an N-terminal nucleotidyltransferase (NT) domain responsible for UTase activity, a central HD domain that encodes UR activity, and two C-terminal ACT domains that seem to have a role in glutamine sensing.</text>
</comment>
<keyword evidence="3" id="KW-0677">Repeat</keyword>
<dbReference type="InterPro" id="IPR043519">
    <property type="entry name" value="NT_sf"/>
</dbReference>
<dbReference type="PANTHER" id="PTHR47320:SF1">
    <property type="entry name" value="BIFUNCTIONAL URIDYLYLTRANSFERASE_URIDYLYL-REMOVING ENZYME"/>
    <property type="match status" value="1"/>
</dbReference>
<feature type="domain" description="ACT" evidence="9">
    <location>
        <begin position="627"/>
        <end position="710"/>
    </location>
</feature>
<name>A0A1M7KUU3_9ACTN</name>
<dbReference type="CDD" id="cd04899">
    <property type="entry name" value="ACT_ACR-UUR-like_2"/>
    <property type="match status" value="1"/>
</dbReference>
<dbReference type="AlphaFoldDB" id="A0A1M7KUU3"/>
<comment type="function">
    <text evidence="7">Modifies, by uridylylation and deuridylylation, the PII regulatory proteins (GlnB and homologs), in response to the nitrogen status of the cell that GlnD senses through the glutamine level. Under low glutamine levels, catalyzes the conversion of the PII proteins and UTP to PII-UMP and PPi, while under higher glutamine levels, GlnD hydrolyzes PII-UMP to PII and UMP (deuridylylation). Thus, controls uridylylation state and activity of the PII proteins, and plays an important role in the regulation of nitrogen metabolism.</text>
</comment>
<evidence type="ECO:0000256" key="2">
    <source>
        <dbReference type="ARBA" id="ARBA00022695"/>
    </source>
</evidence>
<dbReference type="Proteomes" id="UP000184111">
    <property type="component" value="Unassembled WGS sequence"/>
</dbReference>
<dbReference type="SUPFAM" id="SSF55021">
    <property type="entry name" value="ACT-like"/>
    <property type="match status" value="1"/>
</dbReference>
<dbReference type="PROSITE" id="PS51831">
    <property type="entry name" value="HD"/>
    <property type="match status" value="1"/>
</dbReference>